<evidence type="ECO:0000256" key="5">
    <source>
        <dbReference type="ARBA" id="ARBA00022927"/>
    </source>
</evidence>
<sequence length="296" mass="33891">MSYNPYYLQQDSSHESFTQGQNPNQFQKSAQAPHYQMFSQQPLNQQQGFPGFADPRASMALQFGQNALNQFIGSDNLNQFQETVQKATGGTPISHYFQVSNSYVFQKLKIMLAPMLHRQWQRIPDANGTFQPPRNDINSPDMYIPLMGLVTYILAWNVEQGLHGSFDPENLYFKLSSTLAYIVLDLGILKLGLYLLVPVNSKVTTLIELSCYVGYKFVPLIFAMMLPRRPIWITILGKVYLFLAFGIFLLRSVKFNLFDDGTDNVNTVKKSVVKKCNYFLFFYGVVLQSVFMWLMG</sequence>
<dbReference type="PANTHER" id="PTHR14083">
    <property type="entry name" value="YIP1 INTERACTING FACTOR HOMOLOG YIF1 PROTEIN"/>
    <property type="match status" value="1"/>
</dbReference>
<keyword evidence="7 9" id="KW-0333">Golgi apparatus</keyword>
<dbReference type="OrthoDB" id="337750at2759"/>
<dbReference type="InterPro" id="IPR005578">
    <property type="entry name" value="Yif1_fam"/>
</dbReference>
<evidence type="ECO:0000256" key="4">
    <source>
        <dbReference type="ARBA" id="ARBA00022824"/>
    </source>
</evidence>
<dbReference type="GO" id="GO:0005793">
    <property type="term" value="C:endoplasmic reticulum-Golgi intermediate compartment"/>
    <property type="evidence" value="ECO:0007669"/>
    <property type="project" value="UniProtKB-UniRule"/>
</dbReference>
<feature type="transmembrane region" description="Helical" evidence="9">
    <location>
        <begin position="209"/>
        <end position="225"/>
    </location>
</feature>
<dbReference type="GO" id="GO:0000139">
    <property type="term" value="C:Golgi membrane"/>
    <property type="evidence" value="ECO:0007669"/>
    <property type="project" value="UniProtKB-SubCell"/>
</dbReference>
<gene>
    <name evidence="10" type="ordered locus">Ecym_1098</name>
</gene>
<evidence type="ECO:0000256" key="7">
    <source>
        <dbReference type="ARBA" id="ARBA00023034"/>
    </source>
</evidence>
<dbReference type="eggNOG" id="KOG3094">
    <property type="taxonomic scope" value="Eukaryota"/>
</dbReference>
<dbReference type="RefSeq" id="XP_003644171.1">
    <property type="nucleotide sequence ID" value="XM_003644123.1"/>
</dbReference>
<keyword evidence="5 9" id="KW-0653">Protein transport</keyword>
<keyword evidence="11" id="KW-1185">Reference proteome</keyword>
<feature type="transmembrane region" description="Helical" evidence="9">
    <location>
        <begin position="231"/>
        <end position="250"/>
    </location>
</feature>
<organism evidence="10 11">
    <name type="scientific">Eremothecium cymbalariae (strain CBS 270.75 / DBVPG 7215 / KCTC 17166 / NRRL Y-17582)</name>
    <name type="common">Yeast</name>
    <dbReference type="NCBI Taxonomy" id="931890"/>
    <lineage>
        <taxon>Eukaryota</taxon>
        <taxon>Fungi</taxon>
        <taxon>Dikarya</taxon>
        <taxon>Ascomycota</taxon>
        <taxon>Saccharomycotina</taxon>
        <taxon>Saccharomycetes</taxon>
        <taxon>Saccharomycetales</taxon>
        <taxon>Saccharomycetaceae</taxon>
        <taxon>Eremothecium</taxon>
    </lineage>
</organism>
<dbReference type="AlphaFoldDB" id="G8JME5"/>
<dbReference type="FunCoup" id="G8JME5">
    <property type="interactions" value="511"/>
</dbReference>
<evidence type="ECO:0000256" key="6">
    <source>
        <dbReference type="ARBA" id="ARBA00022989"/>
    </source>
</evidence>
<dbReference type="HOGENOM" id="CLU_047877_2_1_1"/>
<keyword evidence="2 9" id="KW-0813">Transport</keyword>
<dbReference type="GO" id="GO:0006888">
    <property type="term" value="P:endoplasmic reticulum to Golgi vesicle-mediated transport"/>
    <property type="evidence" value="ECO:0007669"/>
    <property type="project" value="UniProtKB-UniRule"/>
</dbReference>
<dbReference type="STRING" id="931890.G8JME5"/>
<dbReference type="InParanoid" id="G8JME5"/>
<keyword evidence="6 9" id="KW-1133">Transmembrane helix</keyword>
<feature type="transmembrane region" description="Helical" evidence="9">
    <location>
        <begin position="142"/>
        <end position="158"/>
    </location>
</feature>
<keyword evidence="4 9" id="KW-0256">Endoplasmic reticulum</keyword>
<dbReference type="GeneID" id="11469568"/>
<dbReference type="Pfam" id="PF03878">
    <property type="entry name" value="YIF1"/>
    <property type="match status" value="1"/>
</dbReference>
<evidence type="ECO:0000256" key="1">
    <source>
        <dbReference type="ARBA" id="ARBA00009727"/>
    </source>
</evidence>
<dbReference type="KEGG" id="erc:Ecym_1098"/>
<reference evidence="11" key="1">
    <citation type="journal article" date="2012" name="G3 (Bethesda)">
        <title>Pichia sorbitophila, an interspecies yeast hybrid reveals early steps of genome resolution following polyploidization.</title>
        <authorList>
            <person name="Leh Louis V."/>
            <person name="Despons L."/>
            <person name="Friedrich A."/>
            <person name="Martin T."/>
            <person name="Durrens P."/>
            <person name="Casaregola S."/>
            <person name="Neuveglise C."/>
            <person name="Fairhead C."/>
            <person name="Marck C."/>
            <person name="Cruz J.A."/>
            <person name="Straub M.L."/>
            <person name="Kugler V."/>
            <person name="Sacerdot C."/>
            <person name="Uzunov Z."/>
            <person name="Thierry A."/>
            <person name="Weiss S."/>
            <person name="Bleykasten C."/>
            <person name="De Montigny J."/>
            <person name="Jacques N."/>
            <person name="Jung P."/>
            <person name="Lemaire M."/>
            <person name="Mallet S."/>
            <person name="Morel G."/>
            <person name="Richard G.F."/>
            <person name="Sarkar A."/>
            <person name="Savel G."/>
            <person name="Schacherer J."/>
            <person name="Seret M.L."/>
            <person name="Talla E."/>
            <person name="Samson G."/>
            <person name="Jubin C."/>
            <person name="Poulain J."/>
            <person name="Vacherie B."/>
            <person name="Barbe V."/>
            <person name="Pelletier E."/>
            <person name="Sherman D.J."/>
            <person name="Westhof E."/>
            <person name="Weissenbach J."/>
            <person name="Baret P.V."/>
            <person name="Wincker P."/>
            <person name="Gaillardin C."/>
            <person name="Dujon B."/>
            <person name="Souciet J.L."/>
        </authorList>
    </citation>
    <scope>NUCLEOTIDE SEQUENCE [LARGE SCALE GENOMIC DNA]</scope>
    <source>
        <strain evidence="11">CBS 270.75 / DBVPG 7215 / KCTC 17166 / NRRL Y-17582</strain>
    </source>
</reference>
<dbReference type="Proteomes" id="UP000006790">
    <property type="component" value="Chromosome 1"/>
</dbReference>
<name>G8JME5_ERECY</name>
<evidence type="ECO:0000313" key="11">
    <source>
        <dbReference type="Proteomes" id="UP000006790"/>
    </source>
</evidence>
<feature type="transmembrane region" description="Helical" evidence="9">
    <location>
        <begin position="278"/>
        <end position="295"/>
    </location>
</feature>
<dbReference type="EMBL" id="CP002497">
    <property type="protein sequence ID" value="AET37354.1"/>
    <property type="molecule type" value="Genomic_DNA"/>
</dbReference>
<comment type="subcellular location">
    <subcellularLocation>
        <location evidence="9">Endoplasmic reticulum membrane</location>
        <topology evidence="9">Multi-pass membrane protein</topology>
    </subcellularLocation>
    <subcellularLocation>
        <location evidence="9">Golgi apparatus membrane</location>
        <topology evidence="9">Multi-pass membrane protein</topology>
    </subcellularLocation>
</comment>
<comment type="function">
    <text evidence="9">Has a role in transport between endoplasmic reticulum and Golgi.</text>
</comment>
<evidence type="ECO:0000256" key="9">
    <source>
        <dbReference type="RuleBase" id="RU368073"/>
    </source>
</evidence>
<evidence type="ECO:0000256" key="2">
    <source>
        <dbReference type="ARBA" id="ARBA00022448"/>
    </source>
</evidence>
<feature type="transmembrane region" description="Helical" evidence="9">
    <location>
        <begin position="178"/>
        <end position="197"/>
    </location>
</feature>
<dbReference type="PANTHER" id="PTHR14083:SF0">
    <property type="entry name" value="YIP1D-INTERACTING FACTOR 1, ISOFORM C"/>
    <property type="match status" value="1"/>
</dbReference>
<dbReference type="GO" id="GO:0030134">
    <property type="term" value="C:COPII-coated ER to Golgi transport vesicle"/>
    <property type="evidence" value="ECO:0007669"/>
    <property type="project" value="EnsemblFungi"/>
</dbReference>
<protein>
    <recommendedName>
        <fullName evidence="9">Protein YIF1</fullName>
    </recommendedName>
</protein>
<evidence type="ECO:0000256" key="8">
    <source>
        <dbReference type="ARBA" id="ARBA00023136"/>
    </source>
</evidence>
<accession>G8JME5</accession>
<keyword evidence="8 9" id="KW-0472">Membrane</keyword>
<proteinExistence type="inferred from homology"/>
<comment type="similarity">
    <text evidence="1 9">Belongs to the YIF1 family.</text>
</comment>
<evidence type="ECO:0000313" key="10">
    <source>
        <dbReference type="EMBL" id="AET37354.1"/>
    </source>
</evidence>
<dbReference type="GO" id="GO:0015031">
    <property type="term" value="P:protein transport"/>
    <property type="evidence" value="ECO:0007669"/>
    <property type="project" value="UniProtKB-KW"/>
</dbReference>
<dbReference type="GO" id="GO:0005789">
    <property type="term" value="C:endoplasmic reticulum membrane"/>
    <property type="evidence" value="ECO:0007669"/>
    <property type="project" value="UniProtKB-SubCell"/>
</dbReference>
<dbReference type="OMA" id="SGYKFVH"/>
<keyword evidence="3 9" id="KW-0812">Transmembrane</keyword>
<evidence type="ECO:0000256" key="3">
    <source>
        <dbReference type="ARBA" id="ARBA00022692"/>
    </source>
</evidence>